<keyword evidence="2" id="KW-0732">Signal</keyword>
<protein>
    <submittedName>
        <fullName evidence="3">Tripartite tricarboxylate transporter substrate-binding protein</fullName>
    </submittedName>
</protein>
<dbReference type="Gene3D" id="3.40.190.10">
    <property type="entry name" value="Periplasmic binding protein-like II"/>
    <property type="match status" value="1"/>
</dbReference>
<evidence type="ECO:0000256" key="2">
    <source>
        <dbReference type="SAM" id="SignalP"/>
    </source>
</evidence>
<dbReference type="Gene3D" id="3.40.190.150">
    <property type="entry name" value="Bordetella uptake gene, domain 1"/>
    <property type="match status" value="1"/>
</dbReference>
<proteinExistence type="inferred from homology"/>
<dbReference type="Pfam" id="PF03401">
    <property type="entry name" value="TctC"/>
    <property type="match status" value="1"/>
</dbReference>
<dbReference type="EMBL" id="JAPCID010000027">
    <property type="protein sequence ID" value="MDA0139580.1"/>
    <property type="molecule type" value="Genomic_DNA"/>
</dbReference>
<evidence type="ECO:0000313" key="3">
    <source>
        <dbReference type="EMBL" id="MDA0139580.1"/>
    </source>
</evidence>
<dbReference type="InterPro" id="IPR005064">
    <property type="entry name" value="BUG"/>
</dbReference>
<comment type="similarity">
    <text evidence="1">Belongs to the UPF0065 (bug) family.</text>
</comment>
<dbReference type="InterPro" id="IPR042100">
    <property type="entry name" value="Bug_dom1"/>
</dbReference>
<gene>
    <name evidence="3" type="ORF">OJ962_18920</name>
</gene>
<reference evidence="3" key="1">
    <citation type="submission" date="2022-10" db="EMBL/GenBank/DDBJ databases">
        <title>The WGS of Solirubrobacter sp. CPCC 204708.</title>
        <authorList>
            <person name="Jiang Z."/>
        </authorList>
    </citation>
    <scope>NUCLEOTIDE SEQUENCE</scope>
    <source>
        <strain evidence="3">CPCC 204708</strain>
    </source>
</reference>
<keyword evidence="4" id="KW-1185">Reference proteome</keyword>
<name>A0ABT4RM68_9ACTN</name>
<feature type="chain" id="PRO_5047372825" evidence="2">
    <location>
        <begin position="19"/>
        <end position="324"/>
    </location>
</feature>
<evidence type="ECO:0000256" key="1">
    <source>
        <dbReference type="ARBA" id="ARBA00006987"/>
    </source>
</evidence>
<sequence length="324" mass="33796">MLAVLALVAIIAPGGASGGDDASQPYPTRQLEIMAPAAPGGGWDTTARAFQQASRDAGLDKGVEVFNVEGAGGTLGLSELVSKSSGDPYQLMMTGLVMLGAIETNGSDVPITRTTPIATLITEAEAIVVPADSKYRSMEDLAAALKADPGSVRVAGGSAGGADQLLLGEIARVLGVDPKRTRYVAHSGGGEANAAILSGSVDAGISGLGEFVDQVEAGKMRLLAVSSPVEAQVDGKVPPTIKDAGVDLELTNWRMLVAPPGLEDAERERITEYVTKVLESPAWQENVERYDWQPFVKTGRELDDFVASEQRRVQQVVADLGIGK</sequence>
<evidence type="ECO:0000313" key="4">
    <source>
        <dbReference type="Proteomes" id="UP001147700"/>
    </source>
</evidence>
<feature type="signal peptide" evidence="2">
    <location>
        <begin position="1"/>
        <end position="18"/>
    </location>
</feature>
<dbReference type="CDD" id="cd07012">
    <property type="entry name" value="PBP2_Bug_TTT"/>
    <property type="match status" value="1"/>
</dbReference>
<dbReference type="PIRSF" id="PIRSF017082">
    <property type="entry name" value="YflP"/>
    <property type="match status" value="1"/>
</dbReference>
<dbReference type="SUPFAM" id="SSF53850">
    <property type="entry name" value="Periplasmic binding protein-like II"/>
    <property type="match status" value="1"/>
</dbReference>
<dbReference type="Proteomes" id="UP001147700">
    <property type="component" value="Unassembled WGS sequence"/>
</dbReference>
<organism evidence="3 4">
    <name type="scientific">Solirubrobacter deserti</name>
    <dbReference type="NCBI Taxonomy" id="2282478"/>
    <lineage>
        <taxon>Bacteria</taxon>
        <taxon>Bacillati</taxon>
        <taxon>Actinomycetota</taxon>
        <taxon>Thermoleophilia</taxon>
        <taxon>Solirubrobacterales</taxon>
        <taxon>Solirubrobacteraceae</taxon>
        <taxon>Solirubrobacter</taxon>
    </lineage>
</organism>
<accession>A0ABT4RM68</accession>
<comment type="caution">
    <text evidence="3">The sequence shown here is derived from an EMBL/GenBank/DDBJ whole genome shotgun (WGS) entry which is preliminary data.</text>
</comment>
<dbReference type="PANTHER" id="PTHR42928:SF3">
    <property type="entry name" value="UPF0065 PROTEIN YFLP"/>
    <property type="match status" value="1"/>
</dbReference>
<dbReference type="PANTHER" id="PTHR42928">
    <property type="entry name" value="TRICARBOXYLATE-BINDING PROTEIN"/>
    <property type="match status" value="1"/>
</dbReference>
<dbReference type="RefSeq" id="WP_270006531.1">
    <property type="nucleotide sequence ID" value="NZ_JAPCID010000027.1"/>
</dbReference>